<reference evidence="2" key="1">
    <citation type="submission" date="2011-07" db="EMBL/GenBank/DDBJ databases">
        <authorList>
            <consortium name="Caenorhabditis brenneri Sequencing and Analysis Consortium"/>
            <person name="Wilson R.K."/>
        </authorList>
    </citation>
    <scope>NUCLEOTIDE SEQUENCE [LARGE SCALE GENOMIC DNA]</scope>
    <source>
        <strain evidence="2">PB2801</strain>
    </source>
</reference>
<organism evidence="2">
    <name type="scientific">Caenorhabditis brenneri</name>
    <name type="common">Nematode worm</name>
    <dbReference type="NCBI Taxonomy" id="135651"/>
    <lineage>
        <taxon>Eukaryota</taxon>
        <taxon>Metazoa</taxon>
        <taxon>Ecdysozoa</taxon>
        <taxon>Nematoda</taxon>
        <taxon>Chromadorea</taxon>
        <taxon>Rhabditida</taxon>
        <taxon>Rhabditina</taxon>
        <taxon>Rhabditomorpha</taxon>
        <taxon>Rhabditoidea</taxon>
        <taxon>Rhabditidae</taxon>
        <taxon>Peloderinae</taxon>
        <taxon>Caenorhabditis</taxon>
    </lineage>
</organism>
<dbReference type="Proteomes" id="UP000008068">
    <property type="component" value="Unassembled WGS sequence"/>
</dbReference>
<protein>
    <submittedName>
        <fullName evidence="1">Uncharacterized protein</fullName>
    </submittedName>
</protein>
<dbReference type="InParanoid" id="G0MA94"/>
<dbReference type="AlphaFoldDB" id="G0MA94"/>
<dbReference type="HOGENOM" id="CLU_772139_0_0_1"/>
<dbReference type="EMBL" id="GL379787">
    <property type="protein sequence ID" value="EGT31214.1"/>
    <property type="molecule type" value="Genomic_DNA"/>
</dbReference>
<gene>
    <name evidence="1" type="ORF">CAEBREN_21971</name>
</gene>
<keyword evidence="2" id="KW-1185">Reference proteome</keyword>
<evidence type="ECO:0000313" key="1">
    <source>
        <dbReference type="EMBL" id="EGT31214.1"/>
    </source>
</evidence>
<accession>G0MA94</accession>
<evidence type="ECO:0000313" key="2">
    <source>
        <dbReference type="Proteomes" id="UP000008068"/>
    </source>
</evidence>
<name>G0MA94_CAEBE</name>
<proteinExistence type="predicted"/>
<sequence>MTPDTGPLSLYKLCFNSIMENAKSGRLDIEALDFSEDIGDQIMVYFNPMEIFAHAFHPKLVNWFYYNVFYTAHLKVYIQHDRTGYNISLANPDLKKSWLKWRLSSGISTPECLPVNIGPIVLLTKTHDFGRKSFTSYISDTVYMPIRIIGSICTLLKCDVYDMRLYASGHVYRTLKSQLLVRNCTRLALTNCRKVVNISDLIKERQARNMKTTLINPHFDRWHVLVMVLSKHTIVKNGFFNLRKITPSNLGLFIQQMTNRSLDIIELKVTNCCLETIENLKSQIGLKECTQELMASLERDFVSSELDHARRTEEHRKLFFFNEDGSVVGFYFYKAQHNFLLFFHTILCHGFTPKNENMG</sequence>